<dbReference type="AlphaFoldDB" id="R7T0E5"/>
<gene>
    <name evidence="2" type="ORF">DICSQDRAFT_180301</name>
</gene>
<dbReference type="EMBL" id="JH719407">
    <property type="protein sequence ID" value="EJF61919.1"/>
    <property type="molecule type" value="Genomic_DNA"/>
</dbReference>
<dbReference type="Proteomes" id="UP000053319">
    <property type="component" value="Unassembled WGS sequence"/>
</dbReference>
<protein>
    <recommendedName>
        <fullName evidence="4">Heterokaryon incompatibility domain-containing protein</fullName>
    </recommendedName>
</protein>
<feature type="region of interest" description="Disordered" evidence="1">
    <location>
        <begin position="65"/>
        <end position="103"/>
    </location>
</feature>
<name>R7T0E5_DICSQ</name>
<dbReference type="PANTHER" id="PTHR39596:SF2">
    <property type="entry name" value="HET DOMAIN PROTEIN (AFU_ORTHOLOGUE AFUA_1G17550)-RELATED"/>
    <property type="match status" value="1"/>
</dbReference>
<evidence type="ECO:0000313" key="2">
    <source>
        <dbReference type="EMBL" id="EJF61919.1"/>
    </source>
</evidence>
<feature type="compositionally biased region" description="Acidic residues" evidence="1">
    <location>
        <begin position="74"/>
        <end position="92"/>
    </location>
</feature>
<dbReference type="PANTHER" id="PTHR39596">
    <property type="match status" value="1"/>
</dbReference>
<reference evidence="2 3" key="1">
    <citation type="journal article" date="2012" name="Science">
        <title>The Paleozoic origin of enzymatic lignin decomposition reconstructed from 31 fungal genomes.</title>
        <authorList>
            <person name="Floudas D."/>
            <person name="Binder M."/>
            <person name="Riley R."/>
            <person name="Barry K."/>
            <person name="Blanchette R.A."/>
            <person name="Henrissat B."/>
            <person name="Martinez A.T."/>
            <person name="Otillar R."/>
            <person name="Spatafora J.W."/>
            <person name="Yadav J.S."/>
            <person name="Aerts A."/>
            <person name="Benoit I."/>
            <person name="Boyd A."/>
            <person name="Carlson A."/>
            <person name="Copeland A."/>
            <person name="Coutinho P.M."/>
            <person name="de Vries R.P."/>
            <person name="Ferreira P."/>
            <person name="Findley K."/>
            <person name="Foster B."/>
            <person name="Gaskell J."/>
            <person name="Glotzer D."/>
            <person name="Gorecki P."/>
            <person name="Heitman J."/>
            <person name="Hesse C."/>
            <person name="Hori C."/>
            <person name="Igarashi K."/>
            <person name="Jurgens J.A."/>
            <person name="Kallen N."/>
            <person name="Kersten P."/>
            <person name="Kohler A."/>
            <person name="Kuees U."/>
            <person name="Kumar T.K.A."/>
            <person name="Kuo A."/>
            <person name="LaButti K."/>
            <person name="Larrondo L.F."/>
            <person name="Lindquist E."/>
            <person name="Ling A."/>
            <person name="Lombard V."/>
            <person name="Lucas S."/>
            <person name="Lundell T."/>
            <person name="Martin R."/>
            <person name="McLaughlin D.J."/>
            <person name="Morgenstern I."/>
            <person name="Morin E."/>
            <person name="Murat C."/>
            <person name="Nagy L.G."/>
            <person name="Nolan M."/>
            <person name="Ohm R.A."/>
            <person name="Patyshakuliyeva A."/>
            <person name="Rokas A."/>
            <person name="Ruiz-Duenas F.J."/>
            <person name="Sabat G."/>
            <person name="Salamov A."/>
            <person name="Samejima M."/>
            <person name="Schmutz J."/>
            <person name="Slot J.C."/>
            <person name="St John F."/>
            <person name="Stenlid J."/>
            <person name="Sun H."/>
            <person name="Sun S."/>
            <person name="Syed K."/>
            <person name="Tsang A."/>
            <person name="Wiebenga A."/>
            <person name="Young D."/>
            <person name="Pisabarro A."/>
            <person name="Eastwood D.C."/>
            <person name="Martin F."/>
            <person name="Cullen D."/>
            <person name="Grigoriev I.V."/>
            <person name="Hibbett D.S."/>
        </authorList>
    </citation>
    <scope>NUCLEOTIDE SEQUENCE [LARGE SCALE GENOMIC DNA]</scope>
    <source>
        <strain evidence="2 3">LYAD-421 SS1</strain>
    </source>
</reference>
<dbReference type="RefSeq" id="XP_007365174.1">
    <property type="nucleotide sequence ID" value="XM_007365112.1"/>
</dbReference>
<dbReference type="KEGG" id="dsq:DICSQDRAFT_180301"/>
<dbReference type="HOGENOM" id="CLU_364470_0_0_1"/>
<evidence type="ECO:0000313" key="3">
    <source>
        <dbReference type="Proteomes" id="UP000053319"/>
    </source>
</evidence>
<evidence type="ECO:0000256" key="1">
    <source>
        <dbReference type="SAM" id="MobiDB-lite"/>
    </source>
</evidence>
<dbReference type="OMA" id="ACICTED"/>
<dbReference type="OrthoDB" id="2426273at2759"/>
<sequence length="766" mass="84287">MATETAAASTTSLQVTNDDARGTLIVSASTGATPNGTADVEQLRWVGSQFIYFLDIPCVEIYAYPSSPSTSSDEPNETESDDPSETESDEPSGTDSSDSSSRPCIRSAEFVRTLIEGVMDMEVSMDHLERRDEAERKIISGDNLARLLIPWARGLLLEREHLALDPVHLEHGRRAKSVLLREIQAFDDAAQQVCPLDDEVLYSLGAFLICVSKCASVAYGDDKAFGWLDNTRVMEDLYYVVRRRLESSWGSWMADEMERVLDAGIPFIAYATSCQPTLNKVATRTGIINMDRDPKNIPHVAPGCTCALVKPSMDAVRTSYSEDDVPAVIFDGNGLTVRPASKGPYVAISHVWADGLGSSTEHGLPLCQVARLDALVRKLVPDGAFWHDGLCVPSPKTQRPTWQRAIRLLARIYAGADKVLVVDGGVRTQCSLAKPVEECLLRIATSGWAQRIWTLQEGVLARELYFEVADGFIDCSHFDGDASFITSCLIPTLRYRRYDGDSKFQRRLSQRPRCSLNDLIRLMRLRSVTCPEDEPLAIAGLLGIDAAPLAEIRNGEERMRALLLEVREVPRNLFLFGWSAKRLSIPNFTWAPASLTAVYWPGERDDVAICTEEGLLSDVTVVRFPSTVGQVCGMLRVVDTVESTFQEARSGERDSGEEFPQVFDANGTAYCELELSPRVNSEVIFNGFLTNCKPEALVPIREYAVAIVYIESISYQATLGGDTRLRCKYVGPGRVKWSTSVAGSVVSLGEGASVQATVEMTAVRVT</sequence>
<organism evidence="2 3">
    <name type="scientific">Dichomitus squalens (strain LYAD-421)</name>
    <name type="common">Western red white-rot fungus</name>
    <dbReference type="NCBI Taxonomy" id="732165"/>
    <lineage>
        <taxon>Eukaryota</taxon>
        <taxon>Fungi</taxon>
        <taxon>Dikarya</taxon>
        <taxon>Basidiomycota</taxon>
        <taxon>Agaricomycotina</taxon>
        <taxon>Agaricomycetes</taxon>
        <taxon>Polyporales</taxon>
        <taxon>Polyporaceae</taxon>
        <taxon>Dichomitus</taxon>
    </lineage>
</organism>
<evidence type="ECO:0008006" key="4">
    <source>
        <dbReference type="Google" id="ProtNLM"/>
    </source>
</evidence>
<dbReference type="GeneID" id="18840852"/>
<accession>R7T0E5</accession>
<proteinExistence type="predicted"/>